<dbReference type="RefSeq" id="WP_221033075.1">
    <property type="nucleotide sequence ID" value="NZ_CP139781.1"/>
</dbReference>
<name>A0ABZ1C5H8_9BACT</name>
<evidence type="ECO:0000256" key="3">
    <source>
        <dbReference type="ARBA" id="ARBA00023163"/>
    </source>
</evidence>
<keyword evidence="3" id="KW-0804">Transcription</keyword>
<dbReference type="InterPro" id="IPR018060">
    <property type="entry name" value="HTH_AraC"/>
</dbReference>
<proteinExistence type="predicted"/>
<dbReference type="PANTHER" id="PTHR46796">
    <property type="entry name" value="HTH-TYPE TRANSCRIPTIONAL ACTIVATOR RHAS-RELATED"/>
    <property type="match status" value="1"/>
</dbReference>
<protein>
    <submittedName>
        <fullName evidence="5">Helix-turn-helix domain-containing protein</fullName>
    </submittedName>
</protein>
<sequence>MDVPLSTSAVEHRKYFPGRMTHLGEGAAWQDILVEIHHRPAVSETMLIPAVAEPQLQWQISGHLRCEDREVDGQWEMHQVEPGDLFLITEPEPYELRWQAIDDQPVVVMHVTIGLPLLARAAKELFGAGAGIPLLREFNGERDPTILALLEMLRRELVEQRTASVSFVQGVAQALALHLVRTYRDDERPQPRRATALPAFHLQQVLRLMEGALAEGIQVGRLAAEVGMSESHFSRMFKGNTGFSPSRYFIRLRISKAQELLRQTTRPIIEIGLEVGYASPSHFAHVFRRETGTTPQAYREHNQSDLPPAYLSRIATA</sequence>
<keyword evidence="2" id="KW-0238">DNA-binding</keyword>
<dbReference type="InterPro" id="IPR009057">
    <property type="entry name" value="Homeodomain-like_sf"/>
</dbReference>
<dbReference type="Gene3D" id="1.10.10.60">
    <property type="entry name" value="Homeodomain-like"/>
    <property type="match status" value="2"/>
</dbReference>
<dbReference type="PRINTS" id="PR00032">
    <property type="entry name" value="HTHARAC"/>
</dbReference>
<evidence type="ECO:0000256" key="2">
    <source>
        <dbReference type="ARBA" id="ARBA00023125"/>
    </source>
</evidence>
<dbReference type="Proteomes" id="UP000738431">
    <property type="component" value="Chromosome"/>
</dbReference>
<dbReference type="PANTHER" id="PTHR46796:SF6">
    <property type="entry name" value="ARAC SUBFAMILY"/>
    <property type="match status" value="1"/>
</dbReference>
<evidence type="ECO:0000313" key="6">
    <source>
        <dbReference type="Proteomes" id="UP000738431"/>
    </source>
</evidence>
<dbReference type="InterPro" id="IPR003313">
    <property type="entry name" value="AraC-bd"/>
</dbReference>
<dbReference type="PROSITE" id="PS00041">
    <property type="entry name" value="HTH_ARAC_FAMILY_1"/>
    <property type="match status" value="1"/>
</dbReference>
<keyword evidence="6" id="KW-1185">Reference proteome</keyword>
<evidence type="ECO:0000256" key="1">
    <source>
        <dbReference type="ARBA" id="ARBA00023015"/>
    </source>
</evidence>
<dbReference type="SMART" id="SM00342">
    <property type="entry name" value="HTH_ARAC"/>
    <property type="match status" value="1"/>
</dbReference>
<accession>A0ABZ1C5H8</accession>
<evidence type="ECO:0000313" key="5">
    <source>
        <dbReference type="EMBL" id="WRQ86615.1"/>
    </source>
</evidence>
<evidence type="ECO:0000259" key="4">
    <source>
        <dbReference type="PROSITE" id="PS01124"/>
    </source>
</evidence>
<dbReference type="InterPro" id="IPR018062">
    <property type="entry name" value="HTH_AraC-typ_CS"/>
</dbReference>
<organism evidence="5 6">
    <name type="scientific">Actomonas aquatica</name>
    <dbReference type="NCBI Taxonomy" id="2866162"/>
    <lineage>
        <taxon>Bacteria</taxon>
        <taxon>Pseudomonadati</taxon>
        <taxon>Verrucomicrobiota</taxon>
        <taxon>Opitutia</taxon>
        <taxon>Opitutales</taxon>
        <taxon>Opitutaceae</taxon>
        <taxon>Actomonas</taxon>
    </lineage>
</organism>
<dbReference type="Pfam" id="PF12833">
    <property type="entry name" value="HTH_18"/>
    <property type="match status" value="1"/>
</dbReference>
<dbReference type="InterPro" id="IPR020449">
    <property type="entry name" value="Tscrpt_reg_AraC-type_HTH"/>
</dbReference>
<dbReference type="PROSITE" id="PS01124">
    <property type="entry name" value="HTH_ARAC_FAMILY_2"/>
    <property type="match status" value="1"/>
</dbReference>
<keyword evidence="1" id="KW-0805">Transcription regulation</keyword>
<dbReference type="Pfam" id="PF02311">
    <property type="entry name" value="AraC_binding"/>
    <property type="match status" value="1"/>
</dbReference>
<gene>
    <name evidence="5" type="ORF">K1X11_017525</name>
</gene>
<dbReference type="InterPro" id="IPR050204">
    <property type="entry name" value="AraC_XylS_family_regulators"/>
</dbReference>
<reference evidence="5 6" key="1">
    <citation type="submission" date="2023-12" db="EMBL/GenBank/DDBJ databases">
        <title>Description of an unclassified Opitutus bacterium of Verrucomicrobiota.</title>
        <authorList>
            <person name="Zhang D.-F."/>
        </authorList>
    </citation>
    <scope>NUCLEOTIDE SEQUENCE [LARGE SCALE GENOMIC DNA]</scope>
    <source>
        <strain evidence="5 6">WL0086</strain>
    </source>
</reference>
<dbReference type="EMBL" id="CP139781">
    <property type="protein sequence ID" value="WRQ86615.1"/>
    <property type="molecule type" value="Genomic_DNA"/>
</dbReference>
<dbReference type="SUPFAM" id="SSF46689">
    <property type="entry name" value="Homeodomain-like"/>
    <property type="match status" value="2"/>
</dbReference>
<feature type="domain" description="HTH araC/xylS-type" evidence="4">
    <location>
        <begin position="203"/>
        <end position="301"/>
    </location>
</feature>